<name>A0ABT7LP90_9BURK</name>
<organism evidence="2 3">
    <name type="scientific">Roseateles subflavus</name>
    <dbReference type="NCBI Taxonomy" id="3053353"/>
    <lineage>
        <taxon>Bacteria</taxon>
        <taxon>Pseudomonadati</taxon>
        <taxon>Pseudomonadota</taxon>
        <taxon>Betaproteobacteria</taxon>
        <taxon>Burkholderiales</taxon>
        <taxon>Sphaerotilaceae</taxon>
        <taxon>Roseateles</taxon>
    </lineage>
</organism>
<dbReference type="InterPro" id="IPR029058">
    <property type="entry name" value="AB_hydrolase_fold"/>
</dbReference>
<comment type="caution">
    <text evidence="2">The sequence shown here is derived from an EMBL/GenBank/DDBJ whole genome shotgun (WGS) entry which is preliminary data.</text>
</comment>
<dbReference type="InterPro" id="IPR000073">
    <property type="entry name" value="AB_hydrolase_1"/>
</dbReference>
<keyword evidence="2" id="KW-0378">Hydrolase</keyword>
<dbReference type="RefSeq" id="WP_285984049.1">
    <property type="nucleotide sequence ID" value="NZ_JASVDS010000006.1"/>
</dbReference>
<accession>A0ABT7LP90</accession>
<evidence type="ECO:0000313" key="3">
    <source>
        <dbReference type="Proteomes" id="UP001238603"/>
    </source>
</evidence>
<protein>
    <submittedName>
        <fullName evidence="2">Alpha/beta hydrolase</fullName>
    </submittedName>
</protein>
<dbReference type="EMBL" id="JASVDS010000006">
    <property type="protein sequence ID" value="MDL5033970.1"/>
    <property type="molecule type" value="Genomic_DNA"/>
</dbReference>
<gene>
    <name evidence="2" type="ORF">QRD43_18840</name>
</gene>
<dbReference type="PRINTS" id="PR00111">
    <property type="entry name" value="ABHYDROLASE"/>
</dbReference>
<keyword evidence="3" id="KW-1185">Reference proteome</keyword>
<evidence type="ECO:0000259" key="1">
    <source>
        <dbReference type="Pfam" id="PF00561"/>
    </source>
</evidence>
<sequence length="322" mass="35655">MKTLGAWLLRGLGLLILLLALGAAAFKAPERPLTSLVARWAPPPSDFIELPWQGRRQLVHLRDEGPHGPLPPLVLLHGTSSSLHTWEPWVKALSQERRVITLDLPGFGLTGPSVGGDYHDAAYLDFLDTLLKHLQLGPVVLGGNSLGGQIAWEYAAHHPGRVQALVLVDAAGLAFQSESVPLGFRLARLPGFRAVATQLLPRQMIERSVRNVYGDPGRVSEALVDRYFELTLREGNRAALVQRFEQLEPGRYANMLAQIRQPTLILWGGRDRLIPLAYGQQLKQRLANSRLVVFDTLGHVPQEEDPQQTLTPVQDFLHSLKP</sequence>
<dbReference type="SUPFAM" id="SSF53474">
    <property type="entry name" value="alpha/beta-Hydrolases"/>
    <property type="match status" value="1"/>
</dbReference>
<dbReference type="Gene3D" id="3.40.50.1820">
    <property type="entry name" value="alpha/beta hydrolase"/>
    <property type="match status" value="1"/>
</dbReference>
<dbReference type="GO" id="GO:0016787">
    <property type="term" value="F:hydrolase activity"/>
    <property type="evidence" value="ECO:0007669"/>
    <property type="project" value="UniProtKB-KW"/>
</dbReference>
<reference evidence="2 3" key="1">
    <citation type="submission" date="2023-06" db="EMBL/GenBank/DDBJ databases">
        <title>Pelomonas sp. APW6 16S ribosomal RNA gene genome sequencing and assembly.</title>
        <authorList>
            <person name="Woo H."/>
        </authorList>
    </citation>
    <scope>NUCLEOTIDE SEQUENCE [LARGE SCALE GENOMIC DNA]</scope>
    <source>
        <strain evidence="2 3">APW6</strain>
    </source>
</reference>
<dbReference type="Pfam" id="PF00561">
    <property type="entry name" value="Abhydrolase_1"/>
    <property type="match status" value="1"/>
</dbReference>
<evidence type="ECO:0000313" key="2">
    <source>
        <dbReference type="EMBL" id="MDL5033970.1"/>
    </source>
</evidence>
<dbReference type="PANTHER" id="PTHR46438:SF11">
    <property type="entry name" value="LIPASE-RELATED"/>
    <property type="match status" value="1"/>
</dbReference>
<dbReference type="PANTHER" id="PTHR46438">
    <property type="entry name" value="ALPHA/BETA-HYDROLASES SUPERFAMILY PROTEIN"/>
    <property type="match status" value="1"/>
</dbReference>
<feature type="domain" description="AB hydrolase-1" evidence="1">
    <location>
        <begin position="71"/>
        <end position="306"/>
    </location>
</feature>
<proteinExistence type="predicted"/>
<dbReference type="Proteomes" id="UP001238603">
    <property type="component" value="Unassembled WGS sequence"/>
</dbReference>